<evidence type="ECO:0000256" key="4">
    <source>
        <dbReference type="PROSITE-ProRule" id="PRU00723"/>
    </source>
</evidence>
<dbReference type="AlphaFoldDB" id="S8BVJ5"/>
<evidence type="ECO:0000256" key="2">
    <source>
        <dbReference type="ARBA" id="ARBA00022771"/>
    </source>
</evidence>
<evidence type="ECO:0000313" key="8">
    <source>
        <dbReference type="Proteomes" id="UP000015453"/>
    </source>
</evidence>
<evidence type="ECO:0000256" key="5">
    <source>
        <dbReference type="SAM" id="MobiDB-lite"/>
    </source>
</evidence>
<dbReference type="Gene3D" id="4.10.1000.10">
    <property type="entry name" value="Zinc finger, CCCH-type"/>
    <property type="match status" value="2"/>
</dbReference>
<dbReference type="PROSITE" id="PS50103">
    <property type="entry name" value="ZF_C3H1"/>
    <property type="match status" value="2"/>
</dbReference>
<dbReference type="Proteomes" id="UP000015453">
    <property type="component" value="Unassembled WGS sequence"/>
</dbReference>
<keyword evidence="8" id="KW-1185">Reference proteome</keyword>
<gene>
    <name evidence="7" type="ORF">M569_16183</name>
</gene>
<accession>S8BVJ5</accession>
<dbReference type="EMBL" id="AUSU01009031">
    <property type="protein sequence ID" value="EPS58630.1"/>
    <property type="molecule type" value="Genomic_DNA"/>
</dbReference>
<dbReference type="Pfam" id="PF14608">
    <property type="entry name" value="zf-CCCH_2"/>
    <property type="match status" value="2"/>
</dbReference>
<feature type="non-terminal residue" evidence="7">
    <location>
        <position position="1"/>
    </location>
</feature>
<feature type="domain" description="C3H1-type" evidence="6">
    <location>
        <begin position="13"/>
        <end position="39"/>
    </location>
</feature>
<evidence type="ECO:0000313" key="7">
    <source>
        <dbReference type="EMBL" id="EPS58630.1"/>
    </source>
</evidence>
<sequence>GDECEYRHSDVARLNPRDCWFWLHSNCLNPKCAFRHPPLDGLLGNQATSSAGLSSAPKPHPVAAGASAAKQGGVPCVFFQKGHCLKGNWCPFLHVPNSSSSSSKVLPVKGAASSVEPQIVEPVSSDLQKSVPDKRALAAPAPQPVRSIIPQERAAAVNPESASFSNEFA</sequence>
<reference evidence="7 8" key="1">
    <citation type="journal article" date="2013" name="BMC Genomics">
        <title>The miniature genome of a carnivorous plant Genlisea aurea contains a low number of genes and short non-coding sequences.</title>
        <authorList>
            <person name="Leushkin E.V."/>
            <person name="Sutormin R.A."/>
            <person name="Nabieva E.R."/>
            <person name="Penin A.A."/>
            <person name="Kondrashov A.S."/>
            <person name="Logacheva M.D."/>
        </authorList>
    </citation>
    <scope>NUCLEOTIDE SEQUENCE [LARGE SCALE GENOMIC DNA]</scope>
</reference>
<dbReference type="OrthoDB" id="897228at2759"/>
<proteinExistence type="predicted"/>
<dbReference type="GO" id="GO:0008270">
    <property type="term" value="F:zinc ion binding"/>
    <property type="evidence" value="ECO:0007669"/>
    <property type="project" value="UniProtKB-KW"/>
</dbReference>
<dbReference type="PANTHER" id="PTHR15725:SF14">
    <property type="entry name" value="ZINC FINGER CCCH DOMAIN-CONTAINING PROTEIN 11A"/>
    <property type="match status" value="1"/>
</dbReference>
<keyword evidence="2 4" id="KW-0863">Zinc-finger</keyword>
<dbReference type="SUPFAM" id="SSF90229">
    <property type="entry name" value="CCCH zinc finger"/>
    <property type="match status" value="1"/>
</dbReference>
<feature type="zinc finger region" description="C3H1-type" evidence="4">
    <location>
        <begin position="13"/>
        <end position="39"/>
    </location>
</feature>
<evidence type="ECO:0000256" key="1">
    <source>
        <dbReference type="ARBA" id="ARBA00022723"/>
    </source>
</evidence>
<feature type="region of interest" description="Disordered" evidence="5">
    <location>
        <begin position="117"/>
        <end position="149"/>
    </location>
</feature>
<feature type="zinc finger region" description="C3H1-type" evidence="4">
    <location>
        <begin position="70"/>
        <end position="97"/>
    </location>
</feature>
<dbReference type="InterPro" id="IPR000571">
    <property type="entry name" value="Znf_CCCH"/>
</dbReference>
<evidence type="ECO:0000256" key="3">
    <source>
        <dbReference type="ARBA" id="ARBA00022833"/>
    </source>
</evidence>
<dbReference type="PANTHER" id="PTHR15725">
    <property type="entry name" value="ZN-FINGER, C-X8-C-X5-C-X3-H TYPE-CONTAINING"/>
    <property type="match status" value="1"/>
</dbReference>
<dbReference type="InterPro" id="IPR036855">
    <property type="entry name" value="Znf_CCCH_sf"/>
</dbReference>
<dbReference type="SMART" id="SM00356">
    <property type="entry name" value="ZnF_C3H1"/>
    <property type="match status" value="2"/>
</dbReference>
<name>S8BVJ5_9LAMI</name>
<feature type="non-terminal residue" evidence="7">
    <location>
        <position position="169"/>
    </location>
</feature>
<feature type="domain" description="C3H1-type" evidence="6">
    <location>
        <begin position="70"/>
        <end position="97"/>
    </location>
</feature>
<organism evidence="7 8">
    <name type="scientific">Genlisea aurea</name>
    <dbReference type="NCBI Taxonomy" id="192259"/>
    <lineage>
        <taxon>Eukaryota</taxon>
        <taxon>Viridiplantae</taxon>
        <taxon>Streptophyta</taxon>
        <taxon>Embryophyta</taxon>
        <taxon>Tracheophyta</taxon>
        <taxon>Spermatophyta</taxon>
        <taxon>Magnoliopsida</taxon>
        <taxon>eudicotyledons</taxon>
        <taxon>Gunneridae</taxon>
        <taxon>Pentapetalae</taxon>
        <taxon>asterids</taxon>
        <taxon>lamiids</taxon>
        <taxon>Lamiales</taxon>
        <taxon>Lentibulariaceae</taxon>
        <taxon>Genlisea</taxon>
    </lineage>
</organism>
<protein>
    <recommendedName>
        <fullName evidence="6">C3H1-type domain-containing protein</fullName>
    </recommendedName>
</protein>
<evidence type="ECO:0000259" key="6">
    <source>
        <dbReference type="PROSITE" id="PS50103"/>
    </source>
</evidence>
<keyword evidence="1 4" id="KW-0479">Metal-binding</keyword>
<keyword evidence="3 4" id="KW-0862">Zinc</keyword>
<comment type="caution">
    <text evidence="7">The sequence shown here is derived from an EMBL/GenBank/DDBJ whole genome shotgun (WGS) entry which is preliminary data.</text>
</comment>
<dbReference type="GO" id="GO:0003729">
    <property type="term" value="F:mRNA binding"/>
    <property type="evidence" value="ECO:0007669"/>
    <property type="project" value="TreeGrafter"/>
</dbReference>